<evidence type="ECO:0000256" key="3">
    <source>
        <dbReference type="ARBA" id="ARBA00022679"/>
    </source>
</evidence>
<evidence type="ECO:0000256" key="8">
    <source>
        <dbReference type="HAMAP-Rule" id="MF_00290"/>
    </source>
</evidence>
<dbReference type="PROSITE" id="PS51626">
    <property type="entry name" value="SAM_MT_TRM1"/>
    <property type="match status" value="1"/>
</dbReference>
<evidence type="ECO:0000313" key="11">
    <source>
        <dbReference type="Proteomes" id="UP000027981"/>
    </source>
</evidence>
<dbReference type="GO" id="GO:0000049">
    <property type="term" value="F:tRNA binding"/>
    <property type="evidence" value="ECO:0007669"/>
    <property type="project" value="UniProtKB-UniRule"/>
</dbReference>
<dbReference type="Gene3D" id="3.40.50.150">
    <property type="entry name" value="Vaccinia Virus protein VP39"/>
    <property type="match status" value="1"/>
</dbReference>
<dbReference type="InterPro" id="IPR029063">
    <property type="entry name" value="SAM-dependent_MTases_sf"/>
</dbReference>
<dbReference type="NCBIfam" id="TIGR00308">
    <property type="entry name" value="TRM1"/>
    <property type="match status" value="1"/>
</dbReference>
<feature type="binding site" evidence="8">
    <location>
        <position position="120"/>
    </location>
    <ligand>
        <name>S-adenosyl-L-methionine</name>
        <dbReference type="ChEBI" id="CHEBI:59789"/>
    </ligand>
</feature>
<organism evidence="10 11">
    <name type="scientific">Palaeococcus pacificus DY20341</name>
    <dbReference type="NCBI Taxonomy" id="1343739"/>
    <lineage>
        <taxon>Archaea</taxon>
        <taxon>Methanobacteriati</taxon>
        <taxon>Methanobacteriota</taxon>
        <taxon>Thermococci</taxon>
        <taxon>Thermococcales</taxon>
        <taxon>Thermococcaceae</taxon>
        <taxon>Palaeococcus</taxon>
    </lineage>
</organism>
<keyword evidence="11" id="KW-1185">Reference proteome</keyword>
<dbReference type="OrthoDB" id="372177at2157"/>
<comment type="catalytic activity">
    <reaction evidence="8">
        <text>guanosine(26) in tRNA + 2 S-adenosyl-L-methionine = N(2)-dimethylguanosine(26) in tRNA + 2 S-adenosyl-L-homocysteine + 2 H(+)</text>
        <dbReference type="Rhea" id="RHEA:43140"/>
        <dbReference type="Rhea" id="RHEA-COMP:10359"/>
        <dbReference type="Rhea" id="RHEA-COMP:10360"/>
        <dbReference type="ChEBI" id="CHEBI:15378"/>
        <dbReference type="ChEBI" id="CHEBI:57856"/>
        <dbReference type="ChEBI" id="CHEBI:59789"/>
        <dbReference type="ChEBI" id="CHEBI:74269"/>
        <dbReference type="ChEBI" id="CHEBI:74513"/>
        <dbReference type="EC" id="2.1.1.216"/>
    </reaction>
</comment>
<evidence type="ECO:0000256" key="9">
    <source>
        <dbReference type="PROSITE-ProRule" id="PRU00958"/>
    </source>
</evidence>
<accession>A0A075LRU6</accession>
<keyword evidence="3 8" id="KW-0808">Transferase</keyword>
<name>A0A075LRU6_9EURY</name>
<dbReference type="SUPFAM" id="SSF53335">
    <property type="entry name" value="S-adenosyl-L-methionine-dependent methyltransferases"/>
    <property type="match status" value="1"/>
</dbReference>
<keyword evidence="2 8" id="KW-0489">Methyltransferase</keyword>
<dbReference type="KEGG" id="ppac:PAP_03145"/>
<dbReference type="EMBL" id="CP006019">
    <property type="protein sequence ID" value="AIF69049.1"/>
    <property type="molecule type" value="Genomic_DNA"/>
</dbReference>
<keyword evidence="4 8" id="KW-0949">S-adenosyl-L-methionine</keyword>
<dbReference type="HAMAP" id="MF_00290">
    <property type="entry name" value="tRNA_dimethyltr_TRM1"/>
    <property type="match status" value="1"/>
</dbReference>
<dbReference type="FunFam" id="3.40.50.150:FF:000272">
    <property type="entry name" value="tRNA (guanine(26)-N(2))-dimethyltransferase"/>
    <property type="match status" value="1"/>
</dbReference>
<keyword evidence="6 8" id="KW-0694">RNA-binding</keyword>
<sequence length="379" mass="43042">MEFKEVREGKAKILVPKAERIYDAPVFYNPVMAFNRDLSVLALRVLEPKEALDALSATGVRGIRYALETPVREVWMNDINPEAFNLIVENIKLNFDGALEVKEKKAILEGDKRLISTNKDANLLMDEAFRYFDFVDLDPFGSPMPFLDASLRAVKRKGFLGITATDTGVLCGAYKNACLRKYNARPLRGELCHETGLRILIGAVARYIGKYDLGFRVLFAYYKDHYFRVFLKLEDGAKKGDETVEKLGYVYFDQKTGKFEVENAFLPSRKGAYGPLWLGELKDEKFVEALYNEAQKAELAKKRKVLECLERVRGELDVPLFYELSMVAKRNKLEVRKPDLIVEALEERGFLASRTHISPTGIKTNAGLSDVVDVLRSLQ</sequence>
<dbReference type="eggNOG" id="arCOG01219">
    <property type="taxonomic scope" value="Archaea"/>
</dbReference>
<feature type="binding site" evidence="8">
    <location>
        <position position="36"/>
    </location>
    <ligand>
        <name>S-adenosyl-L-methionine</name>
        <dbReference type="ChEBI" id="CHEBI:59789"/>
    </ligand>
</feature>
<reference evidence="10 11" key="2">
    <citation type="journal article" date="2015" name="Genome Announc.">
        <title>Complete Genome Sequence of Hyperthermophilic Piezophilic Archaeon Palaeococcus pacificus DY20341T, Isolated from Deep-Sea Hydrothermal Sediments.</title>
        <authorList>
            <person name="Zeng X."/>
            <person name="Jebbar M."/>
            <person name="Shao Z."/>
        </authorList>
    </citation>
    <scope>NUCLEOTIDE SEQUENCE [LARGE SCALE GENOMIC DNA]</scope>
    <source>
        <strain evidence="10 11">DY20341</strain>
    </source>
</reference>
<dbReference type="GO" id="GO:0160104">
    <property type="term" value="F:tRNA (guanine(26)-N2)-dimethyltransferase activity"/>
    <property type="evidence" value="ECO:0007669"/>
    <property type="project" value="UniProtKB-UniRule"/>
</dbReference>
<keyword evidence="1 8" id="KW-0820">tRNA-binding</keyword>
<comment type="similarity">
    <text evidence="8 9">Belongs to the class I-like SAM-binding methyltransferase superfamily. Trm1 family.</text>
</comment>
<dbReference type="RefSeq" id="WP_048164646.1">
    <property type="nucleotide sequence ID" value="NZ_CP006019.1"/>
</dbReference>
<evidence type="ECO:0000256" key="5">
    <source>
        <dbReference type="ARBA" id="ARBA00022694"/>
    </source>
</evidence>
<protein>
    <recommendedName>
        <fullName evidence="7 8">tRNA (guanine(26)-N(2))-dimethyltransferase</fullName>
        <ecNumber evidence="7 8">2.1.1.216</ecNumber>
    </recommendedName>
    <alternativeName>
        <fullName evidence="8">tRNA 2,2-dimethylguanosine-26 methyltransferase</fullName>
    </alternativeName>
    <alternativeName>
        <fullName evidence="8">tRNA(guanine-26,N(2)-N(2)) methyltransferase</fullName>
    </alternativeName>
    <alternativeName>
        <fullName evidence="8">tRNA(m(2,2)G26)dimethyltransferase</fullName>
    </alternativeName>
</protein>
<keyword evidence="5 8" id="KW-0819">tRNA processing</keyword>
<dbReference type="Proteomes" id="UP000027981">
    <property type="component" value="Chromosome"/>
</dbReference>
<comment type="function">
    <text evidence="8">Dimethylates a single guanine residue at position 26 of a number of tRNAs using S-adenosyl-L-methionine as donor of the methyl groups.</text>
</comment>
<dbReference type="HOGENOM" id="CLU_010862_5_1_2"/>
<dbReference type="CDD" id="cd02440">
    <property type="entry name" value="AdoMet_MTases"/>
    <property type="match status" value="1"/>
</dbReference>
<evidence type="ECO:0000256" key="2">
    <source>
        <dbReference type="ARBA" id="ARBA00022603"/>
    </source>
</evidence>
<dbReference type="STRING" id="1343739.PAP_03145"/>
<comment type="caution">
    <text evidence="8">Lacks conserved residue(s) required for the propagation of feature annotation.</text>
</comment>
<feature type="binding site" evidence="8">
    <location>
        <position position="78"/>
    </location>
    <ligand>
        <name>S-adenosyl-L-methionine</name>
        <dbReference type="ChEBI" id="CHEBI:59789"/>
    </ligand>
</feature>
<gene>
    <name evidence="8" type="primary">trm1</name>
    <name evidence="10" type="ORF">PAP_03145</name>
</gene>
<dbReference type="InterPro" id="IPR022923">
    <property type="entry name" value="TRM1_arc_bac"/>
</dbReference>
<evidence type="ECO:0000256" key="1">
    <source>
        <dbReference type="ARBA" id="ARBA00022555"/>
    </source>
</evidence>
<dbReference type="AlphaFoldDB" id="A0A075LRU6"/>
<feature type="binding site" evidence="8">
    <location>
        <position position="121"/>
    </location>
    <ligand>
        <name>S-adenosyl-L-methionine</name>
        <dbReference type="ChEBI" id="CHEBI:59789"/>
    </ligand>
</feature>
<feature type="binding site" evidence="8">
    <location>
        <position position="61"/>
    </location>
    <ligand>
        <name>S-adenosyl-L-methionine</name>
        <dbReference type="ChEBI" id="CHEBI:59789"/>
    </ligand>
</feature>
<evidence type="ECO:0000256" key="6">
    <source>
        <dbReference type="ARBA" id="ARBA00022884"/>
    </source>
</evidence>
<dbReference type="PANTHER" id="PTHR10631">
    <property type="entry name" value="N 2 ,N 2 -DIMETHYLGUANOSINE TRNA METHYLTRANSFERASE"/>
    <property type="match status" value="1"/>
</dbReference>
<proteinExistence type="inferred from homology"/>
<dbReference type="GeneID" id="24841756"/>
<evidence type="ECO:0000256" key="7">
    <source>
        <dbReference type="ARBA" id="ARBA00039099"/>
    </source>
</evidence>
<dbReference type="InterPro" id="IPR042296">
    <property type="entry name" value="tRNA_met_Trm1_C"/>
</dbReference>
<evidence type="ECO:0000313" key="10">
    <source>
        <dbReference type="EMBL" id="AIF69049.1"/>
    </source>
</evidence>
<dbReference type="GO" id="GO:0002940">
    <property type="term" value="P:tRNA N2-guanine methylation"/>
    <property type="evidence" value="ECO:0007669"/>
    <property type="project" value="TreeGrafter"/>
</dbReference>
<evidence type="ECO:0000256" key="4">
    <source>
        <dbReference type="ARBA" id="ARBA00022691"/>
    </source>
</evidence>
<dbReference type="PANTHER" id="PTHR10631:SF3">
    <property type="entry name" value="TRNA (GUANINE(26)-N(2))-DIMETHYLTRANSFERASE"/>
    <property type="match status" value="1"/>
</dbReference>
<dbReference type="InterPro" id="IPR002905">
    <property type="entry name" value="Trm1"/>
</dbReference>
<dbReference type="EC" id="2.1.1.216" evidence="7 8"/>
<reference evidence="11" key="1">
    <citation type="submission" date="2013-06" db="EMBL/GenBank/DDBJ databases">
        <title>Complete Genome Sequence of Hyperthermophilic Palaeococcus pacificus DY20341T, Isolated from a Deep-Sea Hydrothermal Sediments.</title>
        <authorList>
            <person name="Zeng X."/>
            <person name="Shao Z."/>
        </authorList>
    </citation>
    <scope>NUCLEOTIDE SEQUENCE [LARGE SCALE GENOMIC DNA]</scope>
    <source>
        <strain evidence="11">DY20341</strain>
    </source>
</reference>
<dbReference type="Gene3D" id="3.30.56.70">
    <property type="entry name" value="N2,N2-dimethylguanosine tRNA methyltransferase, C-terminal domain"/>
    <property type="match status" value="1"/>
</dbReference>
<dbReference type="Pfam" id="PF02005">
    <property type="entry name" value="TRM"/>
    <property type="match status" value="1"/>
</dbReference>